<dbReference type="InterPro" id="IPR000182">
    <property type="entry name" value="GNAT_dom"/>
</dbReference>
<evidence type="ECO:0000313" key="4">
    <source>
        <dbReference type="EMBL" id="SOH95121.1"/>
    </source>
</evidence>
<dbReference type="Pfam" id="PF13508">
    <property type="entry name" value="Acetyltransf_7"/>
    <property type="match status" value="1"/>
</dbReference>
<gene>
    <name evidence="4" type="ORF">SAMN06273572_107142</name>
</gene>
<dbReference type="CDD" id="cd04301">
    <property type="entry name" value="NAT_SF"/>
    <property type="match status" value="1"/>
</dbReference>
<dbReference type="InterPro" id="IPR050832">
    <property type="entry name" value="Bact_Acetyltransf"/>
</dbReference>
<dbReference type="OrthoDB" id="281808at2"/>
<keyword evidence="1 4" id="KW-0808">Transferase</keyword>
<accession>A0A2C9CUC7</accession>
<organism evidence="4 5">
    <name type="scientific">Pontivivens marinum</name>
    <dbReference type="NCBI Taxonomy" id="1690039"/>
    <lineage>
        <taxon>Bacteria</taxon>
        <taxon>Pseudomonadati</taxon>
        <taxon>Pseudomonadota</taxon>
        <taxon>Alphaproteobacteria</taxon>
        <taxon>Rhodobacterales</taxon>
        <taxon>Paracoccaceae</taxon>
        <taxon>Pontivivens</taxon>
    </lineage>
</organism>
<reference evidence="5" key="1">
    <citation type="submission" date="2017-09" db="EMBL/GenBank/DDBJ databases">
        <authorList>
            <person name="Varghese N."/>
            <person name="Submissions S."/>
        </authorList>
    </citation>
    <scope>NUCLEOTIDE SEQUENCE [LARGE SCALE GENOMIC DNA]</scope>
    <source>
        <strain evidence="5">C7</strain>
    </source>
</reference>
<evidence type="ECO:0000256" key="2">
    <source>
        <dbReference type="ARBA" id="ARBA00023315"/>
    </source>
</evidence>
<sequence>MIRPATPDDLAEVTRIARAAYTVYVDELGPNLPPMVQDFSPDIAAGHLWVCEGGYICAKPMGKDWLIENVAVDPAYAGQGIGRRLMLAAEGAGRDLGFHRAVLYTNAAMTANLMLYPRLGYTETHRVTEHNLHRVYFAKPL</sequence>
<dbReference type="PANTHER" id="PTHR43877">
    <property type="entry name" value="AMINOALKYLPHOSPHONATE N-ACETYLTRANSFERASE-RELATED-RELATED"/>
    <property type="match status" value="1"/>
</dbReference>
<dbReference type="SUPFAM" id="SSF55729">
    <property type="entry name" value="Acyl-CoA N-acyltransferases (Nat)"/>
    <property type="match status" value="1"/>
</dbReference>
<dbReference type="EMBL" id="OCTN01000007">
    <property type="protein sequence ID" value="SOH95121.1"/>
    <property type="molecule type" value="Genomic_DNA"/>
</dbReference>
<proteinExistence type="predicted"/>
<dbReference type="Proteomes" id="UP000220034">
    <property type="component" value="Unassembled WGS sequence"/>
</dbReference>
<evidence type="ECO:0000259" key="3">
    <source>
        <dbReference type="PROSITE" id="PS51186"/>
    </source>
</evidence>
<name>A0A2C9CUC7_9RHOB</name>
<dbReference type="Gene3D" id="3.40.630.30">
    <property type="match status" value="1"/>
</dbReference>
<keyword evidence="5" id="KW-1185">Reference proteome</keyword>
<keyword evidence="2 4" id="KW-0012">Acyltransferase</keyword>
<evidence type="ECO:0000313" key="5">
    <source>
        <dbReference type="Proteomes" id="UP000220034"/>
    </source>
</evidence>
<feature type="domain" description="N-acetyltransferase" evidence="3">
    <location>
        <begin position="1"/>
        <end position="141"/>
    </location>
</feature>
<dbReference type="RefSeq" id="WP_097931321.1">
    <property type="nucleotide sequence ID" value="NZ_OCTN01000007.1"/>
</dbReference>
<dbReference type="GO" id="GO:0016747">
    <property type="term" value="F:acyltransferase activity, transferring groups other than amino-acyl groups"/>
    <property type="evidence" value="ECO:0007669"/>
    <property type="project" value="InterPro"/>
</dbReference>
<dbReference type="InterPro" id="IPR016181">
    <property type="entry name" value="Acyl_CoA_acyltransferase"/>
</dbReference>
<protein>
    <submittedName>
        <fullName evidence="4">L-amino acid N-acyltransferase YncA</fullName>
    </submittedName>
</protein>
<dbReference type="PROSITE" id="PS51186">
    <property type="entry name" value="GNAT"/>
    <property type="match status" value="1"/>
</dbReference>
<dbReference type="AlphaFoldDB" id="A0A2C9CUC7"/>
<evidence type="ECO:0000256" key="1">
    <source>
        <dbReference type="ARBA" id="ARBA00022679"/>
    </source>
</evidence>